<protein>
    <submittedName>
        <fullName evidence="3">Peptidase</fullName>
    </submittedName>
</protein>
<dbReference type="SUPFAM" id="SSF53092">
    <property type="entry name" value="Creatinase/prolidase N-terminal domain"/>
    <property type="match status" value="1"/>
</dbReference>
<evidence type="ECO:0000313" key="3">
    <source>
        <dbReference type="EMBL" id="GGE49772.1"/>
    </source>
</evidence>
<dbReference type="InterPro" id="IPR000994">
    <property type="entry name" value="Pept_M24"/>
</dbReference>
<comment type="caution">
    <text evidence="3">The sequence shown here is derived from an EMBL/GenBank/DDBJ whole genome shotgun (WGS) entry which is preliminary data.</text>
</comment>
<dbReference type="Gene3D" id="3.90.230.10">
    <property type="entry name" value="Creatinase/methionine aminopeptidase superfamily"/>
    <property type="match status" value="1"/>
</dbReference>
<dbReference type="InterPro" id="IPR050659">
    <property type="entry name" value="Peptidase_M24B"/>
</dbReference>
<dbReference type="Gene3D" id="3.40.350.10">
    <property type="entry name" value="Creatinase/prolidase N-terminal domain"/>
    <property type="match status" value="1"/>
</dbReference>
<dbReference type="PANTHER" id="PTHR46112">
    <property type="entry name" value="AMINOPEPTIDASE"/>
    <property type="match status" value="1"/>
</dbReference>
<proteinExistence type="predicted"/>
<evidence type="ECO:0000259" key="1">
    <source>
        <dbReference type="Pfam" id="PF00557"/>
    </source>
</evidence>
<name>A0A8J2YK16_9RHOB</name>
<dbReference type="InterPro" id="IPR001714">
    <property type="entry name" value="Pept_M24_MAP"/>
</dbReference>
<dbReference type="PRINTS" id="PR00599">
    <property type="entry name" value="MAPEPTIDASE"/>
</dbReference>
<keyword evidence="4" id="KW-1185">Reference proteome</keyword>
<organism evidence="3 4">
    <name type="scientific">Agaricicola taiwanensis</name>
    <dbReference type="NCBI Taxonomy" id="591372"/>
    <lineage>
        <taxon>Bacteria</taxon>
        <taxon>Pseudomonadati</taxon>
        <taxon>Pseudomonadota</taxon>
        <taxon>Alphaproteobacteria</taxon>
        <taxon>Rhodobacterales</taxon>
        <taxon>Paracoccaceae</taxon>
        <taxon>Agaricicola</taxon>
    </lineage>
</organism>
<feature type="domain" description="Peptidase M24" evidence="1">
    <location>
        <begin position="174"/>
        <end position="377"/>
    </location>
</feature>
<dbReference type="RefSeq" id="WP_188410480.1">
    <property type="nucleotide sequence ID" value="NZ_BMCP01000003.1"/>
</dbReference>
<dbReference type="Proteomes" id="UP000602745">
    <property type="component" value="Unassembled WGS sequence"/>
</dbReference>
<sequence>MLASEHPAQGLEIIPFDTERLDLLMEEAGIDVLLISSKHNVQYMLGGHKALFFGAMDAWGISRYLPIIIYPKGSPEKSVFVAHKTENHQKAVSPFWIEESPTLVSGTEDAMRLAIEYLRKLRLIDKRIGIEMAFMPADAASLLWDAVPRHLVMNAQTVMERLRAIKNPNELILLREASERVVASMLAVITNHGPGLTKNELVAALRREETNRDLMFEYCLLTAGSSLLRAPSDQVWGSGDILSLDSGGNYQGYIGDVTRMGIMGEPDAELEDLLAEVEGLQQTAMKPLCAGLMGGDFYAAAESAVKSSPNAKYLDFIGHGMGLVAHEKPHLTDTGPTPYPADDARRPLEAGMVLSVETTMKHPRRGFIKLEDTVAVTRDGFEIFGPAGHGWNRGRY</sequence>
<dbReference type="CDD" id="cd01066">
    <property type="entry name" value="APP_MetAP"/>
    <property type="match status" value="1"/>
</dbReference>
<evidence type="ECO:0000259" key="2">
    <source>
        <dbReference type="Pfam" id="PF01321"/>
    </source>
</evidence>
<dbReference type="Pfam" id="PF01321">
    <property type="entry name" value="Creatinase_N"/>
    <property type="match status" value="1"/>
</dbReference>
<evidence type="ECO:0000313" key="4">
    <source>
        <dbReference type="Proteomes" id="UP000602745"/>
    </source>
</evidence>
<reference evidence="3" key="2">
    <citation type="submission" date="2020-09" db="EMBL/GenBank/DDBJ databases">
        <authorList>
            <person name="Sun Q."/>
            <person name="Sedlacek I."/>
        </authorList>
    </citation>
    <scope>NUCLEOTIDE SEQUENCE</scope>
    <source>
        <strain evidence="3">CCM 7684</strain>
    </source>
</reference>
<feature type="domain" description="Creatinase N-terminal" evidence="2">
    <location>
        <begin position="19"/>
        <end position="165"/>
    </location>
</feature>
<dbReference type="EMBL" id="BMCP01000003">
    <property type="protein sequence ID" value="GGE49772.1"/>
    <property type="molecule type" value="Genomic_DNA"/>
</dbReference>
<dbReference type="GO" id="GO:0008235">
    <property type="term" value="F:metalloexopeptidase activity"/>
    <property type="evidence" value="ECO:0007669"/>
    <property type="project" value="UniProtKB-ARBA"/>
</dbReference>
<dbReference type="InterPro" id="IPR036005">
    <property type="entry name" value="Creatinase/aminopeptidase-like"/>
</dbReference>
<dbReference type="InterPro" id="IPR000587">
    <property type="entry name" value="Creatinase_N"/>
</dbReference>
<dbReference type="PANTHER" id="PTHR46112:SF3">
    <property type="entry name" value="AMINOPEPTIDASE YPDF"/>
    <property type="match status" value="1"/>
</dbReference>
<dbReference type="GO" id="GO:0004177">
    <property type="term" value="F:aminopeptidase activity"/>
    <property type="evidence" value="ECO:0007669"/>
    <property type="project" value="UniProtKB-ARBA"/>
</dbReference>
<dbReference type="Pfam" id="PF00557">
    <property type="entry name" value="Peptidase_M24"/>
    <property type="match status" value="1"/>
</dbReference>
<dbReference type="InterPro" id="IPR029149">
    <property type="entry name" value="Creatin/AminoP/Spt16_N"/>
</dbReference>
<reference evidence="3" key="1">
    <citation type="journal article" date="2014" name="Int. J. Syst. Evol. Microbiol.">
        <title>Complete genome sequence of Corynebacterium casei LMG S-19264T (=DSM 44701T), isolated from a smear-ripened cheese.</title>
        <authorList>
            <consortium name="US DOE Joint Genome Institute (JGI-PGF)"/>
            <person name="Walter F."/>
            <person name="Albersmeier A."/>
            <person name="Kalinowski J."/>
            <person name="Ruckert C."/>
        </authorList>
    </citation>
    <scope>NUCLEOTIDE SEQUENCE</scope>
    <source>
        <strain evidence="3">CCM 7684</strain>
    </source>
</reference>
<accession>A0A8J2YK16</accession>
<gene>
    <name evidence="3" type="ORF">GCM10007276_28650</name>
</gene>
<dbReference type="SUPFAM" id="SSF55920">
    <property type="entry name" value="Creatinase/aminopeptidase"/>
    <property type="match status" value="1"/>
</dbReference>
<dbReference type="AlphaFoldDB" id="A0A8J2YK16"/>